<dbReference type="PANTHER" id="PTHR30137:SF8">
    <property type="entry name" value="BLR5498 PROTEIN"/>
    <property type="match status" value="1"/>
</dbReference>
<dbReference type="PANTHER" id="PTHR30137">
    <property type="entry name" value="LUCIFERASE-LIKE MONOOXYGENASE"/>
    <property type="match status" value="1"/>
</dbReference>
<keyword evidence="1" id="KW-0560">Oxidoreductase</keyword>
<dbReference type="GO" id="GO:0016705">
    <property type="term" value="F:oxidoreductase activity, acting on paired donors, with incorporation or reduction of molecular oxygen"/>
    <property type="evidence" value="ECO:0007669"/>
    <property type="project" value="InterPro"/>
</dbReference>
<evidence type="ECO:0000259" key="3">
    <source>
        <dbReference type="Pfam" id="PF00296"/>
    </source>
</evidence>
<evidence type="ECO:0000256" key="1">
    <source>
        <dbReference type="ARBA" id="ARBA00023002"/>
    </source>
</evidence>
<dbReference type="InterPro" id="IPR011251">
    <property type="entry name" value="Luciferase-like_dom"/>
</dbReference>
<name>A0A383E392_9ZZZZ</name>
<keyword evidence="2" id="KW-0503">Monooxygenase</keyword>
<dbReference type="EMBL" id="UINC01222338">
    <property type="protein sequence ID" value="SVE51079.1"/>
    <property type="molecule type" value="Genomic_DNA"/>
</dbReference>
<gene>
    <name evidence="4" type="ORF">METZ01_LOCUS503933</name>
</gene>
<feature type="non-terminal residue" evidence="4">
    <location>
        <position position="100"/>
    </location>
</feature>
<dbReference type="AlphaFoldDB" id="A0A383E392"/>
<dbReference type="GO" id="GO:0005829">
    <property type="term" value="C:cytosol"/>
    <property type="evidence" value="ECO:0007669"/>
    <property type="project" value="TreeGrafter"/>
</dbReference>
<organism evidence="4">
    <name type="scientific">marine metagenome</name>
    <dbReference type="NCBI Taxonomy" id="408172"/>
    <lineage>
        <taxon>unclassified sequences</taxon>
        <taxon>metagenomes</taxon>
        <taxon>ecological metagenomes</taxon>
    </lineage>
</organism>
<dbReference type="Pfam" id="PF00296">
    <property type="entry name" value="Bac_luciferase"/>
    <property type="match status" value="1"/>
</dbReference>
<dbReference type="InterPro" id="IPR050766">
    <property type="entry name" value="Bact_Lucif_Oxidored"/>
</dbReference>
<dbReference type="GO" id="GO:0004497">
    <property type="term" value="F:monooxygenase activity"/>
    <property type="evidence" value="ECO:0007669"/>
    <property type="project" value="UniProtKB-KW"/>
</dbReference>
<reference evidence="4" key="1">
    <citation type="submission" date="2018-05" db="EMBL/GenBank/DDBJ databases">
        <authorList>
            <person name="Lanie J.A."/>
            <person name="Ng W.-L."/>
            <person name="Kazmierczak K.M."/>
            <person name="Andrzejewski T.M."/>
            <person name="Davidsen T.M."/>
            <person name="Wayne K.J."/>
            <person name="Tettelin H."/>
            <person name="Glass J.I."/>
            <person name="Rusch D."/>
            <person name="Podicherti R."/>
            <person name="Tsui H.-C.T."/>
            <person name="Winkler M.E."/>
        </authorList>
    </citation>
    <scope>NUCLEOTIDE SEQUENCE</scope>
</reference>
<dbReference type="InterPro" id="IPR036661">
    <property type="entry name" value="Luciferase-like_sf"/>
</dbReference>
<proteinExistence type="predicted"/>
<dbReference type="Gene3D" id="3.20.20.30">
    <property type="entry name" value="Luciferase-like domain"/>
    <property type="match status" value="1"/>
</dbReference>
<protein>
    <recommendedName>
        <fullName evidence="3">Luciferase-like domain-containing protein</fullName>
    </recommendedName>
</protein>
<feature type="domain" description="Luciferase-like" evidence="3">
    <location>
        <begin position="1"/>
        <end position="100"/>
    </location>
</feature>
<sequence length="100" mass="11066">MKFGFFTHMPWPEGRTPDQIIGETTEQVQHAEELGFCSAWLAEHHFTRYCMGSSTLVIAANLAARTKTIRLGTAVLVSPLHNPLRLAEDIATLDLVSSGR</sequence>
<evidence type="ECO:0000256" key="2">
    <source>
        <dbReference type="ARBA" id="ARBA00023033"/>
    </source>
</evidence>
<evidence type="ECO:0000313" key="4">
    <source>
        <dbReference type="EMBL" id="SVE51079.1"/>
    </source>
</evidence>
<accession>A0A383E392</accession>
<dbReference type="SUPFAM" id="SSF51679">
    <property type="entry name" value="Bacterial luciferase-like"/>
    <property type="match status" value="1"/>
</dbReference>